<dbReference type="AlphaFoldDB" id="A0A0C5VZV4"/>
<organism evidence="3 4">
    <name type="scientific">Gynuella sunshinyii YC6258</name>
    <dbReference type="NCBI Taxonomy" id="1445510"/>
    <lineage>
        <taxon>Bacteria</taxon>
        <taxon>Pseudomonadati</taxon>
        <taxon>Pseudomonadota</taxon>
        <taxon>Gammaproteobacteria</taxon>
        <taxon>Oceanospirillales</taxon>
        <taxon>Saccharospirillaceae</taxon>
        <taxon>Gynuella</taxon>
    </lineage>
</organism>
<feature type="transmembrane region" description="Helical" evidence="1">
    <location>
        <begin position="40"/>
        <end position="59"/>
    </location>
</feature>
<dbReference type="InterPro" id="IPR012429">
    <property type="entry name" value="HGSNAT_cat"/>
</dbReference>
<accession>A0A0C5VZV4</accession>
<keyword evidence="1" id="KW-0812">Transmembrane</keyword>
<dbReference type="Proteomes" id="UP000032266">
    <property type="component" value="Chromosome"/>
</dbReference>
<feature type="transmembrane region" description="Helical" evidence="1">
    <location>
        <begin position="9"/>
        <end position="28"/>
    </location>
</feature>
<evidence type="ECO:0000256" key="1">
    <source>
        <dbReference type="SAM" id="Phobius"/>
    </source>
</evidence>
<dbReference type="HOGENOM" id="CLU_067755_0_1_6"/>
<keyword evidence="1" id="KW-0472">Membrane</keyword>
<protein>
    <submittedName>
        <fullName evidence="3">Putative membrane protein</fullName>
    </submittedName>
</protein>
<gene>
    <name evidence="3" type="ORF">YC6258_03923</name>
</gene>
<evidence type="ECO:0000313" key="3">
    <source>
        <dbReference type="EMBL" id="AJQ95959.1"/>
    </source>
</evidence>
<feature type="transmembrane region" description="Helical" evidence="1">
    <location>
        <begin position="164"/>
        <end position="182"/>
    </location>
</feature>
<proteinExistence type="predicted"/>
<feature type="domain" description="Heparan-alpha-glucosaminide N-acetyltransferase catalytic" evidence="2">
    <location>
        <begin position="2"/>
        <end position="210"/>
    </location>
</feature>
<keyword evidence="1" id="KW-1133">Transmembrane helix</keyword>
<dbReference type="EMBL" id="CP007142">
    <property type="protein sequence ID" value="AJQ95959.1"/>
    <property type="molecule type" value="Genomic_DNA"/>
</dbReference>
<reference evidence="3 4" key="1">
    <citation type="submission" date="2014-01" db="EMBL/GenBank/DDBJ databases">
        <title>Full genme sequencing of cellulolytic bacterium Gynuella sunshinyii YC6258T gen. nov., sp. nov.</title>
        <authorList>
            <person name="Khan H."/>
            <person name="Chung E.J."/>
            <person name="Chung Y.R."/>
        </authorList>
    </citation>
    <scope>NUCLEOTIDE SEQUENCE [LARGE SCALE GENOMIC DNA]</scope>
    <source>
        <strain evidence="3 4">YC6258</strain>
    </source>
</reference>
<feature type="transmembrane region" description="Helical" evidence="1">
    <location>
        <begin position="71"/>
        <end position="90"/>
    </location>
</feature>
<keyword evidence="4" id="KW-1185">Reference proteome</keyword>
<dbReference type="KEGG" id="gsn:YC6258_03923"/>
<name>A0A0C5VZV4_9GAMM</name>
<evidence type="ECO:0000313" key="4">
    <source>
        <dbReference type="Proteomes" id="UP000032266"/>
    </source>
</evidence>
<feature type="transmembrane region" description="Helical" evidence="1">
    <location>
        <begin position="96"/>
        <end position="116"/>
    </location>
</feature>
<feature type="transmembrane region" description="Helical" evidence="1">
    <location>
        <begin position="123"/>
        <end position="144"/>
    </location>
</feature>
<dbReference type="Pfam" id="PF07786">
    <property type="entry name" value="HGSNAT_cat"/>
    <property type="match status" value="1"/>
</dbReference>
<evidence type="ECO:0000259" key="2">
    <source>
        <dbReference type="Pfam" id="PF07786"/>
    </source>
</evidence>
<sequence length="230" mass="26820">MELDATRGLAILLMIIFHFSYDLSYFKFADFKVNQGYWDWFRYVIVTLFFSVSGISMVLATRNGIRWKQYLFRVSQVAAGAIAVTLVTWFVFPKSWVYFGVLHFIAASMLAGLLFIRVPVIALITGISIFLLFNLTSWFNLHWLYIELKPILHLPRGTQDLTRFIPWFGMILIGIWLGHQNWRPKLPDSRWLNALAWMGRHSLAIYLIHQIVLFELVNAAYHLRQMLAGS</sequence>
<dbReference type="STRING" id="1445510.YC6258_03923"/>